<feature type="active site" description="Nucleophile" evidence="7">
    <location>
        <position position="101"/>
    </location>
</feature>
<dbReference type="AlphaFoldDB" id="A0A2Z6BEP6"/>
<sequence length="204" mass="23029">MPVGVPKVPFVYDEEEDAEWVDLYYALYQERLLFLCHALGDELANQLIGLITFLSAEDETFDIFMYINSPGGSIICGLGLFDMMRYSDAHVFTICAGIAASTASFVLSGGEKGERITLPHTRIMIHQPQSLKKGQANDVFEDLEEVRRLRRQLAILYSDRTGQPVNKVCLDLDRDIFMSARGARYYGIVDKVVVHISELVYKHA</sequence>
<dbReference type="HAMAP" id="MF_00444">
    <property type="entry name" value="ClpP"/>
    <property type="match status" value="1"/>
</dbReference>
<dbReference type="SUPFAM" id="SSF52096">
    <property type="entry name" value="ClpP/crotonase"/>
    <property type="match status" value="1"/>
</dbReference>
<dbReference type="PROSITE" id="PS00382">
    <property type="entry name" value="CLP_PROTEASE_HIS"/>
    <property type="match status" value="1"/>
</dbReference>
<dbReference type="CDD" id="cd07017">
    <property type="entry name" value="S14_ClpP_2"/>
    <property type="match status" value="1"/>
</dbReference>
<dbReference type="GeneID" id="36676100"/>
<accession>A0A2Z6BEP6</accession>
<dbReference type="PANTHER" id="PTHR10381">
    <property type="entry name" value="ATP-DEPENDENT CLP PROTEASE PROTEOLYTIC SUBUNIT"/>
    <property type="match status" value="1"/>
</dbReference>
<evidence type="ECO:0000313" key="10">
    <source>
        <dbReference type="EMBL" id="BBD20199.1"/>
    </source>
</evidence>
<feature type="active site" evidence="7 8">
    <location>
        <position position="126"/>
    </location>
</feature>
<evidence type="ECO:0000256" key="7">
    <source>
        <dbReference type="HAMAP-Rule" id="MF_00444"/>
    </source>
</evidence>
<dbReference type="EC" id="3.4.21.92" evidence="7"/>
<proteinExistence type="inferred from homology"/>
<dbReference type="GO" id="GO:0004176">
    <property type="term" value="F:ATP-dependent peptidase activity"/>
    <property type="evidence" value="ECO:0007669"/>
    <property type="project" value="InterPro"/>
</dbReference>
<dbReference type="GO" id="GO:0004252">
    <property type="term" value="F:serine-type endopeptidase activity"/>
    <property type="evidence" value="ECO:0007669"/>
    <property type="project" value="UniProtKB-UniRule"/>
</dbReference>
<gene>
    <name evidence="7 10" type="primary">clpP</name>
</gene>
<evidence type="ECO:0000256" key="2">
    <source>
        <dbReference type="ARBA" id="ARBA00022640"/>
    </source>
</evidence>
<name>A0A2Z6BEP6_9CHLO</name>
<dbReference type="InterPro" id="IPR033135">
    <property type="entry name" value="ClpP_His_AS"/>
</dbReference>
<keyword evidence="10" id="KW-0150">Chloroplast</keyword>
<keyword evidence="4 7" id="KW-0378">Hydrolase</keyword>
<evidence type="ECO:0000256" key="1">
    <source>
        <dbReference type="ARBA" id="ARBA00007039"/>
    </source>
</evidence>
<comment type="subcellular location">
    <subcellularLocation>
        <location evidence="7">Plastid</location>
        <location evidence="7">Chloroplast stroma</location>
    </subcellularLocation>
</comment>
<comment type="catalytic activity">
    <reaction evidence="6 7 8">
        <text>Hydrolysis of proteins to small peptides in the presence of ATP and magnesium. alpha-casein is the usual test substrate. In the absence of ATP, only oligopeptides shorter than five residues are hydrolyzed (such as succinyl-Leu-Tyr-|-NHMec, and Leu-Tyr-Leu-|-Tyr-Trp, in which cleavage of the -Tyr-|-Leu- and -Tyr-|-Trp bonds also occurs).</text>
        <dbReference type="EC" id="3.4.21.92"/>
    </reaction>
</comment>
<evidence type="ECO:0000256" key="9">
    <source>
        <dbReference type="RuleBase" id="RU003567"/>
    </source>
</evidence>
<dbReference type="GO" id="GO:0009368">
    <property type="term" value="C:endopeptidase Clp complex"/>
    <property type="evidence" value="ECO:0007669"/>
    <property type="project" value="TreeGrafter"/>
</dbReference>
<evidence type="ECO:0000256" key="4">
    <source>
        <dbReference type="ARBA" id="ARBA00022801"/>
    </source>
</evidence>
<reference evidence="10" key="1">
    <citation type="journal article" date="2018" name="Sci. Rep.">
        <title>Multiple losses of photosynthesis and convergent reductive genome evolution in the colourless green algae Prototheca.</title>
        <authorList>
            <person name="Suzuki S."/>
            <person name="Endoh R."/>
            <person name="Manabe R.I."/>
            <person name="Ohkuma M."/>
            <person name="Hirakawa Y."/>
        </authorList>
    </citation>
    <scope>NUCLEOTIDE SEQUENCE</scope>
    <source>
        <strain evidence="10">JCM 15793</strain>
    </source>
</reference>
<dbReference type="Pfam" id="PF00574">
    <property type="entry name" value="CLP_protease"/>
    <property type="match status" value="1"/>
</dbReference>
<keyword evidence="2 10" id="KW-0934">Plastid</keyword>
<dbReference type="RefSeq" id="YP_009478292.1">
    <property type="nucleotide sequence ID" value="NC_037480.1"/>
</dbReference>
<protein>
    <recommendedName>
        <fullName evidence="7 9">ATP-dependent Clp protease proteolytic subunit</fullName>
        <ecNumber evidence="7">3.4.21.92</ecNumber>
    </recommendedName>
    <alternativeName>
        <fullName evidence="7">Endopeptidase Clp</fullName>
    </alternativeName>
</protein>
<dbReference type="EMBL" id="AP018373">
    <property type="protein sequence ID" value="BBD20199.1"/>
    <property type="molecule type" value="Genomic_DNA"/>
</dbReference>
<dbReference type="PRINTS" id="PR00127">
    <property type="entry name" value="CLPPROTEASEP"/>
</dbReference>
<dbReference type="PANTHER" id="PTHR10381:SF15">
    <property type="entry name" value="CHLOROPLASTIC ATP-DEPENDENT CLP PROTEASE PROTEOLYTIC SUBUNIT 1"/>
    <property type="match status" value="1"/>
</dbReference>
<dbReference type="InterPro" id="IPR001907">
    <property type="entry name" value="ClpP"/>
</dbReference>
<geneLocation type="chloroplast" evidence="10"/>
<evidence type="ECO:0000256" key="6">
    <source>
        <dbReference type="ARBA" id="ARBA00034021"/>
    </source>
</evidence>
<comment type="similarity">
    <text evidence="1 7 9">Belongs to the peptidase S14 family.</text>
</comment>
<dbReference type="GO" id="GO:0009570">
    <property type="term" value="C:chloroplast stroma"/>
    <property type="evidence" value="ECO:0007669"/>
    <property type="project" value="UniProtKB-SubCell"/>
</dbReference>
<comment type="function">
    <text evidence="7">Cleaves peptides in various proteins in a process that requires ATP hydrolysis. Has a chymotrypsin-like activity. Plays a major role in the degradation of misfolded proteins.</text>
</comment>
<comment type="subunit">
    <text evidence="7">Component of the chloroplastic Clp protease core complex.</text>
</comment>
<evidence type="ECO:0000256" key="5">
    <source>
        <dbReference type="ARBA" id="ARBA00022825"/>
    </source>
</evidence>
<dbReference type="Gene3D" id="3.90.226.10">
    <property type="entry name" value="2-enoyl-CoA Hydratase, Chain A, domain 1"/>
    <property type="match status" value="1"/>
</dbReference>
<dbReference type="GO" id="GO:0006515">
    <property type="term" value="P:protein quality control for misfolded or incompletely synthesized proteins"/>
    <property type="evidence" value="ECO:0007669"/>
    <property type="project" value="TreeGrafter"/>
</dbReference>
<dbReference type="GO" id="GO:0051117">
    <property type="term" value="F:ATPase binding"/>
    <property type="evidence" value="ECO:0007669"/>
    <property type="project" value="TreeGrafter"/>
</dbReference>
<keyword evidence="3 7" id="KW-0645">Protease</keyword>
<keyword evidence="5 7" id="KW-0720">Serine protease</keyword>
<evidence type="ECO:0000256" key="8">
    <source>
        <dbReference type="PROSITE-ProRule" id="PRU10086"/>
    </source>
</evidence>
<dbReference type="InterPro" id="IPR029045">
    <property type="entry name" value="ClpP/crotonase-like_dom_sf"/>
</dbReference>
<organism evidence="10">
    <name type="scientific">Prototheca cutis</name>
    <dbReference type="NCBI Taxonomy" id="575411"/>
    <lineage>
        <taxon>Eukaryota</taxon>
        <taxon>Viridiplantae</taxon>
        <taxon>Chlorophyta</taxon>
        <taxon>core chlorophytes</taxon>
        <taxon>Trebouxiophyceae</taxon>
        <taxon>Chlorellales</taxon>
        <taxon>Chlorellaceae</taxon>
        <taxon>Prototheca</taxon>
    </lineage>
</organism>
<evidence type="ECO:0000256" key="3">
    <source>
        <dbReference type="ARBA" id="ARBA00022670"/>
    </source>
</evidence>
<dbReference type="InterPro" id="IPR023562">
    <property type="entry name" value="ClpP/TepA"/>
</dbReference>